<dbReference type="SMART" id="SM00241">
    <property type="entry name" value="ZP"/>
    <property type="match status" value="1"/>
</dbReference>
<dbReference type="InterPro" id="IPR024731">
    <property type="entry name" value="NELL2-like_EGF"/>
</dbReference>
<feature type="domain" description="EGF-like" evidence="14">
    <location>
        <begin position="944"/>
        <end position="981"/>
    </location>
</feature>
<dbReference type="PANTHER" id="PTHR24050">
    <property type="entry name" value="PA14 DOMAIN-CONTAINING PROTEIN"/>
    <property type="match status" value="1"/>
</dbReference>
<evidence type="ECO:0000256" key="6">
    <source>
        <dbReference type="ARBA" id="ARBA00022837"/>
    </source>
</evidence>
<dbReference type="PROSITE" id="PS00010">
    <property type="entry name" value="ASX_HYDROXYL"/>
    <property type="match status" value="4"/>
</dbReference>
<dbReference type="InterPro" id="IPR009030">
    <property type="entry name" value="Growth_fac_rcpt_cys_sf"/>
</dbReference>
<feature type="disulfide bond" evidence="11">
    <location>
        <begin position="526"/>
        <end position="543"/>
    </location>
</feature>
<comment type="caution">
    <text evidence="11">Lacks conserved residue(s) required for the propagation of feature annotation.</text>
</comment>
<dbReference type="CDD" id="cd00054">
    <property type="entry name" value="EGF_CA"/>
    <property type="match status" value="4"/>
</dbReference>
<name>A0A5S6QU20_TRIMR</name>
<sequence length="1353" mass="148544">MNRCRKHACIILAVLLFCANQSQVSTVHNLWTENQRKLFLKTPTFMINFDSRSVICQRTSSPSSLTIIPLSSLCNGSSECYQHRMIDDESLPLCSNRCAHSCGSHGACLLDDSNPRCFCDNGYNGHACEYTDNNECKSSPCHWLAQCENSGDSSKCVCREGFHGDGYNCIDINECNEMNYPTHCPNHSTCYNIPGSYYCNCTVGYRSLSGTSEQCIDIDECVEKSHDCKMDEICVNLNGSYRCDKRTCMSGFELIEDQCQDIDECQQAGACPSNAKCLNTAGSFQCLCSDDKSNDQRDCSKIHTERLFNCTNEGFHCHSRAICSPATGKCICSNGYDGDGRQCRDVDECTTNRHTCASDQVCINLPGFFKCCKKNVDVPSCLAESRLNCKSDNDCKPNSLCNDGWCTCQNGYYMSDKEGCTDINECTSYPTICPRDTQCINFPGSFICCEKAESLSECLGIVIFAPRQANTQIGQQVPMGITAEFATLETGTVTRRPKPAISVLPDKSTTLTTGLTRSCDGTQHHCHSNAKCVISTSSDEYICVCDKGFEGDGYHCKDVDECTLSDKLCSPLATCVNMIGSYKCVCKPGYTGDGAICTPSCPHGQKPLPTVCSLGTRHKECLKGYDCIHGFCCPSHIGEEKDCSKSPLICHQFANCLNGICYCKSGFHGNGYICEDVDECALETHSCLQQHRCVNTIGSYRCVSKSQYQSNHTIHNCSLVPTICASNAFCKNQLCVCKRGYLGDGLHCSPDPNSCSFNRTICDPNARCLEGECQCGTGYVGNGRKCYPDPKDCHMDIHLCSKHARCVDRRCECIPGFSGDGTSCVVDPVPDRENCTLNRGHVAAVIKSPPPLAIIATETRPFVLNTLCAKKVFAPAMTAILEADKAVCLLAKTACHDARICDYNAQCKKFGNISVCICNEGFEGTGLICKPIPPDDLRTRDYRTDAKCGSLVCGANAACKSDFDGRPVCRCVHGFSGNGFSCLDIDECRTKIHKCHWLATCENTVGSYRCVCPAGYSGNGRTECFSSTVSNGSNFVDALCEHDGITLYLRNRAKLEGRIYVKSQSGNQMCSQQISHRQGELFKFKARFDACDVKKDADDTYSVVVVIQRHKAFVTKDDEAYKLVCTYPTSEREVNSGFSVEMLSTIDTYAQTATSASCALNVIDPLTGEPVLQATVGQQLRMQLTVDSIGHYEVLPKNCMVVNMENGERYPLTDSNGCSLDSTLFPNWQRKNRGELFSDFSTFKWPETAIIQFQCDCSMCTENCGTTNCNAIRIRRALQQFPADTSSSKRNVRSNAITVLSSEEMKAESTSVGTLSGCADGWVFVALMMTNLSLLAITASMYVNRRKINSHAS</sequence>
<keyword evidence="3 12" id="KW-0812">Transmembrane</keyword>
<dbReference type="GO" id="GO:0048731">
    <property type="term" value="P:system development"/>
    <property type="evidence" value="ECO:0007669"/>
    <property type="project" value="UniProtKB-ARBA"/>
</dbReference>
<evidence type="ECO:0000259" key="15">
    <source>
        <dbReference type="PROSITE" id="PS51034"/>
    </source>
</evidence>
<dbReference type="FunFam" id="2.10.25.10:FF:000005">
    <property type="entry name" value="Fibrillin 2"/>
    <property type="match status" value="1"/>
</dbReference>
<evidence type="ECO:0000256" key="1">
    <source>
        <dbReference type="ARBA" id="ARBA00004479"/>
    </source>
</evidence>
<feature type="domain" description="EGF-like" evidence="14">
    <location>
        <begin position="515"/>
        <end position="557"/>
    </location>
</feature>
<dbReference type="Pfam" id="PF12947">
    <property type="entry name" value="EGF_3"/>
    <property type="match status" value="1"/>
</dbReference>
<feature type="domain" description="EGF-like" evidence="14">
    <location>
        <begin position="676"/>
        <end position="718"/>
    </location>
</feature>
<dbReference type="InterPro" id="IPR056953">
    <property type="entry name" value="CUT_N"/>
</dbReference>
<keyword evidence="16" id="KW-1185">Reference proteome</keyword>
<dbReference type="SUPFAM" id="SSF57196">
    <property type="entry name" value="EGF/Laminin"/>
    <property type="match status" value="7"/>
</dbReference>
<feature type="domain" description="EGF-like" evidence="14">
    <location>
        <begin position="558"/>
        <end position="598"/>
    </location>
</feature>
<keyword evidence="4 13" id="KW-0732">Signal</keyword>
<keyword evidence="8 12" id="KW-0472">Membrane</keyword>
<dbReference type="SMART" id="SM00181">
    <property type="entry name" value="EGF"/>
    <property type="match status" value="18"/>
</dbReference>
<proteinExistence type="predicted"/>
<protein>
    <submittedName>
        <fullName evidence="17">Uncharacterized protein</fullName>
    </submittedName>
</protein>
<dbReference type="PROSITE" id="PS01187">
    <property type="entry name" value="EGF_CA"/>
    <property type="match status" value="6"/>
</dbReference>
<keyword evidence="9 11" id="KW-1015">Disulfide bond</keyword>
<evidence type="ECO:0000313" key="16">
    <source>
        <dbReference type="Proteomes" id="UP000046395"/>
    </source>
</evidence>
<dbReference type="SUPFAM" id="SSF57184">
    <property type="entry name" value="Growth factor receptor domain"/>
    <property type="match status" value="1"/>
</dbReference>
<feature type="transmembrane region" description="Helical" evidence="12">
    <location>
        <begin position="1321"/>
        <end position="1343"/>
    </location>
</feature>
<evidence type="ECO:0000256" key="10">
    <source>
        <dbReference type="ARBA" id="ARBA00023180"/>
    </source>
</evidence>
<dbReference type="GO" id="GO:0016020">
    <property type="term" value="C:membrane"/>
    <property type="evidence" value="ECO:0007669"/>
    <property type="project" value="UniProtKB-SubCell"/>
</dbReference>
<feature type="domain" description="EGF-like" evidence="14">
    <location>
        <begin position="171"/>
        <end position="216"/>
    </location>
</feature>
<keyword evidence="2 11" id="KW-0245">EGF-like domain</keyword>
<feature type="domain" description="ZP" evidence="15">
    <location>
        <begin position="1039"/>
        <end position="1276"/>
    </location>
</feature>
<evidence type="ECO:0000256" key="12">
    <source>
        <dbReference type="SAM" id="Phobius"/>
    </source>
</evidence>
<feature type="chain" id="PRO_5024452565" evidence="13">
    <location>
        <begin position="25"/>
        <end position="1353"/>
    </location>
</feature>
<evidence type="ECO:0000256" key="2">
    <source>
        <dbReference type="ARBA" id="ARBA00022536"/>
    </source>
</evidence>
<dbReference type="InterPro" id="IPR049883">
    <property type="entry name" value="NOTCH1_EGF-like"/>
</dbReference>
<dbReference type="FunFam" id="2.10.25.10:FF:000202">
    <property type="entry name" value="Multiple epidermal growth factor-like domains 8"/>
    <property type="match status" value="1"/>
</dbReference>
<organism evidence="16 17">
    <name type="scientific">Trichuris muris</name>
    <name type="common">Mouse whipworm</name>
    <dbReference type="NCBI Taxonomy" id="70415"/>
    <lineage>
        <taxon>Eukaryota</taxon>
        <taxon>Metazoa</taxon>
        <taxon>Ecdysozoa</taxon>
        <taxon>Nematoda</taxon>
        <taxon>Enoplea</taxon>
        <taxon>Dorylaimia</taxon>
        <taxon>Trichinellida</taxon>
        <taxon>Trichuridae</taxon>
        <taxon>Trichuris</taxon>
    </lineage>
</organism>
<evidence type="ECO:0000259" key="14">
    <source>
        <dbReference type="PROSITE" id="PS50026"/>
    </source>
</evidence>
<dbReference type="SMART" id="SM00179">
    <property type="entry name" value="EGF_CA"/>
    <property type="match status" value="10"/>
</dbReference>
<dbReference type="PANTHER" id="PTHR24050:SF27">
    <property type="entry name" value="FIBRILLIN-1"/>
    <property type="match status" value="1"/>
</dbReference>
<evidence type="ECO:0000313" key="17">
    <source>
        <dbReference type="WBParaSite" id="TMUE_2000010715.1"/>
    </source>
</evidence>
<keyword evidence="5" id="KW-0677">Repeat</keyword>
<keyword evidence="6" id="KW-0106">Calcium</keyword>
<dbReference type="GO" id="GO:0005509">
    <property type="term" value="F:calcium ion binding"/>
    <property type="evidence" value="ECO:0007669"/>
    <property type="project" value="InterPro"/>
</dbReference>
<evidence type="ECO:0000256" key="8">
    <source>
        <dbReference type="ARBA" id="ARBA00023136"/>
    </source>
</evidence>
<dbReference type="InterPro" id="IPR001507">
    <property type="entry name" value="ZP_dom"/>
</dbReference>
<evidence type="ECO:0000256" key="7">
    <source>
        <dbReference type="ARBA" id="ARBA00022989"/>
    </source>
</evidence>
<dbReference type="WBParaSite" id="TMUE_2000010715.1">
    <property type="protein sequence ID" value="TMUE_2000010715.1"/>
    <property type="gene ID" value="WBGene00294187"/>
</dbReference>
<dbReference type="STRING" id="70415.A0A5S6QU20"/>
<evidence type="ECO:0000256" key="13">
    <source>
        <dbReference type="SAM" id="SignalP"/>
    </source>
</evidence>
<comment type="subcellular location">
    <subcellularLocation>
        <location evidence="1">Membrane</location>
        <topology evidence="1">Single-pass type I membrane protein</topology>
    </subcellularLocation>
</comment>
<dbReference type="InterPro" id="IPR052235">
    <property type="entry name" value="Nephronectin_domain"/>
</dbReference>
<dbReference type="InterPro" id="IPR000742">
    <property type="entry name" value="EGF"/>
</dbReference>
<dbReference type="FunFam" id="2.10.25.10:FF:000038">
    <property type="entry name" value="Fibrillin 2"/>
    <property type="match status" value="2"/>
</dbReference>
<feature type="domain" description="EGF-like" evidence="14">
    <location>
        <begin position="95"/>
        <end position="129"/>
    </location>
</feature>
<reference evidence="17" key="1">
    <citation type="submission" date="2019-12" db="UniProtKB">
        <authorList>
            <consortium name="WormBaseParasite"/>
        </authorList>
    </citation>
    <scope>IDENTIFICATION</scope>
</reference>
<dbReference type="InterPro" id="IPR001881">
    <property type="entry name" value="EGF-like_Ca-bd_dom"/>
</dbReference>
<evidence type="ECO:0000256" key="5">
    <source>
        <dbReference type="ARBA" id="ARBA00022737"/>
    </source>
</evidence>
<dbReference type="Pfam" id="PF07645">
    <property type="entry name" value="EGF_CA"/>
    <property type="match status" value="7"/>
</dbReference>
<dbReference type="InterPro" id="IPR006150">
    <property type="entry name" value="Cys_repeat_1"/>
</dbReference>
<evidence type="ECO:0000256" key="9">
    <source>
        <dbReference type="ARBA" id="ARBA00023157"/>
    </source>
</evidence>
<dbReference type="GO" id="GO:0005576">
    <property type="term" value="C:extracellular region"/>
    <property type="evidence" value="ECO:0007669"/>
    <property type="project" value="UniProtKB-SubCell"/>
</dbReference>
<dbReference type="PROSITE" id="PS51034">
    <property type="entry name" value="ZP_2"/>
    <property type="match status" value="1"/>
</dbReference>
<dbReference type="Proteomes" id="UP000046395">
    <property type="component" value="Unassembled WGS sequence"/>
</dbReference>
<evidence type="ECO:0000256" key="11">
    <source>
        <dbReference type="PROSITE-ProRule" id="PRU00076"/>
    </source>
</evidence>
<feature type="signal peptide" evidence="13">
    <location>
        <begin position="1"/>
        <end position="24"/>
    </location>
</feature>
<dbReference type="PROSITE" id="PS00022">
    <property type="entry name" value="EGF_1"/>
    <property type="match status" value="1"/>
</dbReference>
<accession>A0A5S6QU20</accession>
<feature type="disulfide bond" evidence="11">
    <location>
        <begin position="98"/>
        <end position="108"/>
    </location>
</feature>
<evidence type="ECO:0000256" key="3">
    <source>
        <dbReference type="ARBA" id="ARBA00022692"/>
    </source>
</evidence>
<dbReference type="PROSITE" id="PS50026">
    <property type="entry name" value="EGF_3"/>
    <property type="match status" value="9"/>
</dbReference>
<feature type="domain" description="EGF-like" evidence="14">
    <location>
        <begin position="132"/>
        <end position="170"/>
    </location>
</feature>
<feature type="disulfide bond" evidence="11">
    <location>
        <begin position="119"/>
        <end position="128"/>
    </location>
</feature>
<feature type="domain" description="EGF-like" evidence="14">
    <location>
        <begin position="984"/>
        <end position="1025"/>
    </location>
</feature>
<feature type="domain" description="EGF-like" evidence="14">
    <location>
        <begin position="261"/>
        <end position="300"/>
    </location>
</feature>
<dbReference type="InterPro" id="IPR018097">
    <property type="entry name" value="EGF_Ca-bd_CS"/>
</dbReference>
<dbReference type="InterPro" id="IPR000152">
    <property type="entry name" value="EGF-type_Asp/Asn_hydroxyl_site"/>
</dbReference>
<dbReference type="Pfam" id="PF25057">
    <property type="entry name" value="CUT_N"/>
    <property type="match status" value="1"/>
</dbReference>
<dbReference type="GO" id="GO:0048513">
    <property type="term" value="P:animal organ development"/>
    <property type="evidence" value="ECO:0007669"/>
    <property type="project" value="UniProtKB-ARBA"/>
</dbReference>
<keyword evidence="10" id="KW-0325">Glycoprotein</keyword>
<evidence type="ECO:0000256" key="4">
    <source>
        <dbReference type="ARBA" id="ARBA00022729"/>
    </source>
</evidence>
<dbReference type="SMART" id="SM00289">
    <property type="entry name" value="WR1"/>
    <property type="match status" value="5"/>
</dbReference>
<dbReference type="PROSITE" id="PS01186">
    <property type="entry name" value="EGF_2"/>
    <property type="match status" value="7"/>
</dbReference>
<dbReference type="Gene3D" id="2.10.25.10">
    <property type="entry name" value="Laminin"/>
    <property type="match status" value="12"/>
</dbReference>
<keyword evidence="7 12" id="KW-1133">Transmembrane helix</keyword>